<evidence type="ECO:0000313" key="6">
    <source>
        <dbReference type="EMBL" id="PQJ28723.1"/>
    </source>
</evidence>
<dbReference type="Gene3D" id="1.10.10.10">
    <property type="entry name" value="Winged helix-like DNA-binding domain superfamily/Winged helix DNA-binding domain"/>
    <property type="match status" value="1"/>
</dbReference>
<keyword evidence="3" id="KW-0804">Transcription</keyword>
<dbReference type="OrthoDB" id="191052at2"/>
<dbReference type="InterPro" id="IPR028082">
    <property type="entry name" value="Peripla_BP_I"/>
</dbReference>
<evidence type="ECO:0000313" key="7">
    <source>
        <dbReference type="Proteomes" id="UP000239907"/>
    </source>
</evidence>
<name>A0A2S7U3J6_9BACT</name>
<accession>A0A2S7U3J6</accession>
<comment type="caution">
    <text evidence="6">The sequence shown here is derived from an EMBL/GenBank/DDBJ whole genome shotgun (WGS) entry which is preliminary data.</text>
</comment>
<gene>
    <name evidence="6" type="ORF">BSZ32_09565</name>
</gene>
<keyword evidence="2" id="KW-0238">DNA-binding</keyword>
<evidence type="ECO:0000259" key="5">
    <source>
        <dbReference type="Pfam" id="PF00392"/>
    </source>
</evidence>
<dbReference type="GO" id="GO:0003677">
    <property type="term" value="F:DNA binding"/>
    <property type="evidence" value="ECO:0007669"/>
    <property type="project" value="UniProtKB-KW"/>
</dbReference>
<keyword evidence="1" id="KW-0805">Transcription regulation</keyword>
<dbReference type="AlphaFoldDB" id="A0A2S7U3J6"/>
<dbReference type="InterPro" id="IPR036390">
    <property type="entry name" value="WH_DNA-bd_sf"/>
</dbReference>
<sequence>MNQWQRLSTVDQFTAHLRAGLLSGHWTGTMPGELRLAKEFAINRKTVKAALRMLENEGLLVNQGRGAQRKIVLSEDLVKPPGFRVAILCYEQIDQSLDYLIDCKNKLETAGHTAFYAPSHLTELKMDARRIARMVGEIEADAWVVLGGTREVLEWFLLQKIPAFALFGRRRELKIAGIGPDHVPALTEATRRLIDLGHQRIVLLDSIYKFSEPGAFGGAVLDALSLAVSLRAPTTCGVGREGSKDCMRTLTRRSKSPRQPRSSPAPVPTISQRKVFCLTGASGCRRIFP</sequence>
<dbReference type="SUPFAM" id="SSF53822">
    <property type="entry name" value="Periplasmic binding protein-like I"/>
    <property type="match status" value="1"/>
</dbReference>
<dbReference type="InterPro" id="IPR036388">
    <property type="entry name" value="WH-like_DNA-bd_sf"/>
</dbReference>
<evidence type="ECO:0000256" key="2">
    <source>
        <dbReference type="ARBA" id="ARBA00023125"/>
    </source>
</evidence>
<dbReference type="GO" id="GO:0003700">
    <property type="term" value="F:DNA-binding transcription factor activity"/>
    <property type="evidence" value="ECO:0007669"/>
    <property type="project" value="InterPro"/>
</dbReference>
<dbReference type="SUPFAM" id="SSF46785">
    <property type="entry name" value="Winged helix' DNA-binding domain"/>
    <property type="match status" value="1"/>
</dbReference>
<evidence type="ECO:0000256" key="4">
    <source>
        <dbReference type="SAM" id="MobiDB-lite"/>
    </source>
</evidence>
<dbReference type="EMBL" id="MQWA01000001">
    <property type="protein sequence ID" value="PQJ28723.1"/>
    <property type="molecule type" value="Genomic_DNA"/>
</dbReference>
<proteinExistence type="predicted"/>
<dbReference type="PRINTS" id="PR00035">
    <property type="entry name" value="HTHGNTR"/>
</dbReference>
<feature type="domain" description="HTH gntR-type" evidence="5">
    <location>
        <begin position="12"/>
        <end position="66"/>
    </location>
</feature>
<dbReference type="InterPro" id="IPR000524">
    <property type="entry name" value="Tscrpt_reg_HTH_GntR"/>
</dbReference>
<feature type="region of interest" description="Disordered" evidence="4">
    <location>
        <begin position="249"/>
        <end position="268"/>
    </location>
</feature>
<keyword evidence="7" id="KW-1185">Reference proteome</keyword>
<dbReference type="Pfam" id="PF00392">
    <property type="entry name" value="GntR"/>
    <property type="match status" value="1"/>
</dbReference>
<reference evidence="6 7" key="1">
    <citation type="submission" date="2016-12" db="EMBL/GenBank/DDBJ databases">
        <title>Study of bacterial adaptation to deep sea.</title>
        <authorList>
            <person name="Song J."/>
            <person name="Yoshizawa S."/>
            <person name="Kogure K."/>
        </authorList>
    </citation>
    <scope>NUCLEOTIDE SEQUENCE [LARGE SCALE GENOMIC DNA]</scope>
    <source>
        <strain evidence="6 7">SAORIC-165</strain>
    </source>
</reference>
<evidence type="ECO:0000256" key="1">
    <source>
        <dbReference type="ARBA" id="ARBA00023015"/>
    </source>
</evidence>
<dbReference type="Proteomes" id="UP000239907">
    <property type="component" value="Unassembled WGS sequence"/>
</dbReference>
<dbReference type="Gene3D" id="3.40.50.2300">
    <property type="match status" value="2"/>
</dbReference>
<organism evidence="6 7">
    <name type="scientific">Rubritalea profundi</name>
    <dbReference type="NCBI Taxonomy" id="1658618"/>
    <lineage>
        <taxon>Bacteria</taxon>
        <taxon>Pseudomonadati</taxon>
        <taxon>Verrucomicrobiota</taxon>
        <taxon>Verrucomicrobiia</taxon>
        <taxon>Verrucomicrobiales</taxon>
        <taxon>Rubritaleaceae</taxon>
        <taxon>Rubritalea</taxon>
    </lineage>
</organism>
<protein>
    <recommendedName>
        <fullName evidence="5">HTH gntR-type domain-containing protein</fullName>
    </recommendedName>
</protein>
<evidence type="ECO:0000256" key="3">
    <source>
        <dbReference type="ARBA" id="ARBA00023163"/>
    </source>
</evidence>